<accession>A0ABQ4BTK5</accession>
<dbReference type="PROSITE" id="PS51819">
    <property type="entry name" value="VOC"/>
    <property type="match status" value="1"/>
</dbReference>
<dbReference type="PANTHER" id="PTHR35006">
    <property type="entry name" value="GLYOXALASE FAMILY PROTEIN (AFU_ORTHOLOGUE AFUA_5G14830)"/>
    <property type="match status" value="1"/>
</dbReference>
<feature type="domain" description="VOC" evidence="1">
    <location>
        <begin position="1"/>
        <end position="126"/>
    </location>
</feature>
<gene>
    <name evidence="2" type="ORF">Apa02nite_100880</name>
</gene>
<dbReference type="InterPro" id="IPR037523">
    <property type="entry name" value="VOC_core"/>
</dbReference>
<proteinExistence type="predicted"/>
<dbReference type="EMBL" id="BOMS01000201">
    <property type="protein sequence ID" value="GIE73980.1"/>
    <property type="molecule type" value="Genomic_DNA"/>
</dbReference>
<organism evidence="2 3">
    <name type="scientific">Actinoplanes palleronii</name>
    <dbReference type="NCBI Taxonomy" id="113570"/>
    <lineage>
        <taxon>Bacteria</taxon>
        <taxon>Bacillati</taxon>
        <taxon>Actinomycetota</taxon>
        <taxon>Actinomycetes</taxon>
        <taxon>Micromonosporales</taxon>
        <taxon>Micromonosporaceae</taxon>
        <taxon>Actinoplanes</taxon>
    </lineage>
</organism>
<dbReference type="InterPro" id="IPR029068">
    <property type="entry name" value="Glyas_Bleomycin-R_OHBP_Dase"/>
</dbReference>
<evidence type="ECO:0000259" key="1">
    <source>
        <dbReference type="PROSITE" id="PS51819"/>
    </source>
</evidence>
<protein>
    <submittedName>
        <fullName evidence="2">Lactoylglutathione lyase</fullName>
    </submittedName>
</protein>
<evidence type="ECO:0000313" key="2">
    <source>
        <dbReference type="EMBL" id="GIE73980.1"/>
    </source>
</evidence>
<reference evidence="2 3" key="1">
    <citation type="submission" date="2021-01" db="EMBL/GenBank/DDBJ databases">
        <title>Whole genome shotgun sequence of Actinoplanes palleronii NBRC 14916.</title>
        <authorList>
            <person name="Komaki H."/>
            <person name="Tamura T."/>
        </authorList>
    </citation>
    <scope>NUCLEOTIDE SEQUENCE [LARGE SCALE GENOMIC DNA]</scope>
    <source>
        <strain evidence="2 3">NBRC 14916</strain>
    </source>
</reference>
<evidence type="ECO:0000313" key="3">
    <source>
        <dbReference type="Proteomes" id="UP000624709"/>
    </source>
</evidence>
<sequence length="132" mass="14072">MIDHVYISASDPERSFDFLLAALKPLGWKEFGKFSSGGPGTEVDAWGIADGSDSLWLRRRDAASIEGIYLGIAANNTEDVDATYAAALAAGGTDAGAPGPRPQFAEGYYAANFTDADGNQFEIVHKSWAPQR</sequence>
<dbReference type="RefSeq" id="WP_203831515.1">
    <property type="nucleotide sequence ID" value="NZ_BAAATY010000085.1"/>
</dbReference>
<keyword evidence="2" id="KW-0456">Lyase</keyword>
<comment type="caution">
    <text evidence="2">The sequence shown here is derived from an EMBL/GenBank/DDBJ whole genome shotgun (WGS) entry which is preliminary data.</text>
</comment>
<keyword evidence="3" id="KW-1185">Reference proteome</keyword>
<dbReference type="Proteomes" id="UP000624709">
    <property type="component" value="Unassembled WGS sequence"/>
</dbReference>
<dbReference type="SUPFAM" id="SSF54593">
    <property type="entry name" value="Glyoxalase/Bleomycin resistance protein/Dihydroxybiphenyl dioxygenase"/>
    <property type="match status" value="1"/>
</dbReference>
<dbReference type="GO" id="GO:0016829">
    <property type="term" value="F:lyase activity"/>
    <property type="evidence" value="ECO:0007669"/>
    <property type="project" value="UniProtKB-KW"/>
</dbReference>
<dbReference type="Pfam" id="PF00903">
    <property type="entry name" value="Glyoxalase"/>
    <property type="match status" value="1"/>
</dbReference>
<dbReference type="PANTHER" id="PTHR35006:SF2">
    <property type="entry name" value="GLYOXALASE FAMILY PROTEIN (AFU_ORTHOLOGUE AFUA_5G14830)"/>
    <property type="match status" value="1"/>
</dbReference>
<name>A0ABQ4BTK5_9ACTN</name>
<dbReference type="InterPro" id="IPR004360">
    <property type="entry name" value="Glyas_Fos-R_dOase_dom"/>
</dbReference>
<dbReference type="Gene3D" id="3.10.180.10">
    <property type="entry name" value="2,3-Dihydroxybiphenyl 1,2-Dioxygenase, domain 1"/>
    <property type="match status" value="1"/>
</dbReference>